<organism evidence="2 3">
    <name type="scientific">Chitinivibrio alkaliphilus ACht1</name>
    <dbReference type="NCBI Taxonomy" id="1313304"/>
    <lineage>
        <taxon>Bacteria</taxon>
        <taxon>Pseudomonadati</taxon>
        <taxon>Fibrobacterota</taxon>
        <taxon>Chitinivibrionia</taxon>
        <taxon>Chitinivibrionales</taxon>
        <taxon>Chitinivibrionaceae</taxon>
        <taxon>Chitinivibrio</taxon>
    </lineage>
</organism>
<dbReference type="PROSITE" id="PS50206">
    <property type="entry name" value="RHODANESE_3"/>
    <property type="match status" value="1"/>
</dbReference>
<dbReference type="PANTHER" id="PTHR43031:SF1">
    <property type="entry name" value="PYRIDINE NUCLEOTIDE-DISULPHIDE OXIDOREDUCTASE"/>
    <property type="match status" value="1"/>
</dbReference>
<protein>
    <submittedName>
        <fullName evidence="2">Rhodanese domain protein</fullName>
    </submittedName>
</protein>
<dbReference type="OrthoDB" id="9800872at2"/>
<proteinExistence type="predicted"/>
<reference evidence="2 3" key="1">
    <citation type="journal article" date="2013" name="Environ. Microbiol.">
        <title>Genome analysis of Chitinivibrio alkaliphilus gen. nov., sp. nov., a novel extremely haloalkaliphilic anaerobic chitinolytic bacterium from the candidate phylum Termite Group 3.</title>
        <authorList>
            <person name="Sorokin D.Y."/>
            <person name="Gumerov V.M."/>
            <person name="Rakitin A.L."/>
            <person name="Beletsky A.V."/>
            <person name="Damste J.S."/>
            <person name="Muyzer G."/>
            <person name="Mardanov A.V."/>
            <person name="Ravin N.V."/>
        </authorList>
    </citation>
    <scope>NUCLEOTIDE SEQUENCE [LARGE SCALE GENOMIC DNA]</scope>
    <source>
        <strain evidence="2 3">ACht1</strain>
    </source>
</reference>
<accession>U7D7U0</accession>
<dbReference type="AlphaFoldDB" id="U7D7U0"/>
<dbReference type="eggNOG" id="COG0607">
    <property type="taxonomic scope" value="Bacteria"/>
</dbReference>
<comment type="caution">
    <text evidence="2">The sequence shown here is derived from an EMBL/GenBank/DDBJ whole genome shotgun (WGS) entry which is preliminary data.</text>
</comment>
<dbReference type="Pfam" id="PF00581">
    <property type="entry name" value="Rhodanese"/>
    <property type="match status" value="1"/>
</dbReference>
<dbReference type="SUPFAM" id="SSF52821">
    <property type="entry name" value="Rhodanese/Cell cycle control phosphatase"/>
    <property type="match status" value="1"/>
</dbReference>
<dbReference type="InterPro" id="IPR050229">
    <property type="entry name" value="GlpE_sulfurtransferase"/>
</dbReference>
<evidence type="ECO:0000313" key="3">
    <source>
        <dbReference type="Proteomes" id="UP000017148"/>
    </source>
</evidence>
<dbReference type="PANTHER" id="PTHR43031">
    <property type="entry name" value="FAD-DEPENDENT OXIDOREDUCTASE"/>
    <property type="match status" value="1"/>
</dbReference>
<keyword evidence="3" id="KW-1185">Reference proteome</keyword>
<dbReference type="STRING" id="1313304.CALK_0512"/>
<sequence>MRQKKNVISGTVHKGIRRIRVDALDESGIGLYRGDSVQIYGDLFARASAIESELFSHEEGDAPDFTEGVSFTARDTGRYTLHIVLDTNTSVKLPLQVLPFQSTEQTRYREISSAEMEQYRRQGNPVLDVRTEQEFSREALSGAIHIPLHELEQRIHELHGYEDAPILVYCRSGNRSTVAANILLSHGFSAVYNLEHGIIEWRRDGREVVP</sequence>
<dbReference type="Gene3D" id="3.40.250.10">
    <property type="entry name" value="Rhodanese-like domain"/>
    <property type="match status" value="1"/>
</dbReference>
<name>U7D7U0_9BACT</name>
<feature type="domain" description="Rhodanese" evidence="1">
    <location>
        <begin position="126"/>
        <end position="210"/>
    </location>
</feature>
<dbReference type="RefSeq" id="WP_022636048.1">
    <property type="nucleotide sequence ID" value="NZ_ASJR01000003.1"/>
</dbReference>
<evidence type="ECO:0000259" key="1">
    <source>
        <dbReference type="PROSITE" id="PS50206"/>
    </source>
</evidence>
<gene>
    <name evidence="2" type="ORF">CALK_0512</name>
</gene>
<dbReference type="SMART" id="SM00450">
    <property type="entry name" value="RHOD"/>
    <property type="match status" value="1"/>
</dbReference>
<dbReference type="CDD" id="cd00158">
    <property type="entry name" value="RHOD"/>
    <property type="match status" value="1"/>
</dbReference>
<evidence type="ECO:0000313" key="2">
    <source>
        <dbReference type="EMBL" id="ERP39020.1"/>
    </source>
</evidence>
<dbReference type="Proteomes" id="UP000017148">
    <property type="component" value="Unassembled WGS sequence"/>
</dbReference>
<dbReference type="InterPro" id="IPR036873">
    <property type="entry name" value="Rhodanese-like_dom_sf"/>
</dbReference>
<dbReference type="InterPro" id="IPR001763">
    <property type="entry name" value="Rhodanese-like_dom"/>
</dbReference>
<dbReference type="EMBL" id="ASJR01000003">
    <property type="protein sequence ID" value="ERP39020.1"/>
    <property type="molecule type" value="Genomic_DNA"/>
</dbReference>